<dbReference type="EC" id="2.5.1.-" evidence="2"/>
<dbReference type="SUPFAM" id="SSF64005">
    <property type="entry name" value="Undecaprenyl diphosphate synthase"/>
    <property type="match status" value="1"/>
</dbReference>
<dbReference type="Pfam" id="PF01255">
    <property type="entry name" value="Prenyltransf"/>
    <property type="match status" value="1"/>
</dbReference>
<feature type="binding site" evidence="2">
    <location>
        <position position="187"/>
    </location>
    <ligand>
        <name>substrate</name>
    </ligand>
</feature>
<name>A0AA49JEB6_9BACT</name>
<dbReference type="NCBIfam" id="TIGR00055">
    <property type="entry name" value="uppS"/>
    <property type="match status" value="1"/>
</dbReference>
<dbReference type="PANTHER" id="PTHR10291:SF0">
    <property type="entry name" value="DEHYDRODOLICHYL DIPHOSPHATE SYNTHASE 2"/>
    <property type="match status" value="1"/>
</dbReference>
<dbReference type="PANTHER" id="PTHR10291">
    <property type="entry name" value="DEHYDRODOLICHYL DIPHOSPHATE SYNTHASE FAMILY MEMBER"/>
    <property type="match status" value="1"/>
</dbReference>
<keyword evidence="2" id="KW-0479">Metal-binding</keyword>
<organism evidence="3">
    <name type="scientific">Roseihalotalea indica</name>
    <dbReference type="NCBI Taxonomy" id="2867963"/>
    <lineage>
        <taxon>Bacteria</taxon>
        <taxon>Pseudomonadati</taxon>
        <taxon>Bacteroidota</taxon>
        <taxon>Cytophagia</taxon>
        <taxon>Cytophagales</taxon>
        <taxon>Catalimonadaceae</taxon>
        <taxon>Roseihalotalea</taxon>
    </lineage>
</organism>
<comment type="cofactor">
    <cofactor evidence="2">
        <name>Mg(2+)</name>
        <dbReference type="ChEBI" id="CHEBI:18420"/>
    </cofactor>
    <text evidence="2">Binds 2 magnesium ions per subunit.</text>
</comment>
<sequence length="245" mass="28145">MKEKIDVSNLPKHIAVIMDGNGRWAKKKGAERVFGHRNAIEAVREVTEGCAELGIEYLTLYAFSTENWGRPRLEIEALMQLLVTTISNEVETLMKNNVRLQSIGNVDQLPNRCNNKLQEAIELTRGNDGLTLILALNYSGRWEIMQAVKNIAKMAQDGQLEIEDIDQQMIADQLTTRGIPDPELLIRTSGEMRISNFLLWQIAYTELYITPLLWPDFRRGHLHEAIVEYQQRERRFGKLSEQVKP</sequence>
<reference evidence="3" key="1">
    <citation type="journal article" date="2023" name="Comput. Struct. Biotechnol. J.">
        <title>Discovery of a novel marine Bacteroidetes with a rich repertoire of carbohydrate-active enzymes.</title>
        <authorList>
            <person name="Chen B."/>
            <person name="Liu G."/>
            <person name="Chen Q."/>
            <person name="Wang H."/>
            <person name="Liu L."/>
            <person name="Tang K."/>
        </authorList>
    </citation>
    <scope>NUCLEOTIDE SEQUENCE</scope>
    <source>
        <strain evidence="3">TK19036</strain>
    </source>
</reference>
<dbReference type="HAMAP" id="MF_01139">
    <property type="entry name" value="ISPT"/>
    <property type="match status" value="1"/>
</dbReference>
<evidence type="ECO:0000256" key="2">
    <source>
        <dbReference type="HAMAP-Rule" id="MF_01139"/>
    </source>
</evidence>
<feature type="binding site" evidence="2">
    <location>
        <begin position="20"/>
        <end position="23"/>
    </location>
    <ligand>
        <name>substrate</name>
    </ligand>
</feature>
<evidence type="ECO:0000256" key="1">
    <source>
        <dbReference type="ARBA" id="ARBA00022679"/>
    </source>
</evidence>
<feature type="binding site" evidence="2">
    <location>
        <position position="70"/>
    </location>
    <ligand>
        <name>substrate</name>
    </ligand>
</feature>
<proteinExistence type="inferred from homology"/>
<accession>A0AA49JEB6</accession>
<comment type="similarity">
    <text evidence="2">Belongs to the UPP synthase family.</text>
</comment>
<dbReference type="InterPro" id="IPR001441">
    <property type="entry name" value="UPP_synth-like"/>
</dbReference>
<feature type="active site" description="Proton acceptor" evidence="2">
    <location>
        <position position="67"/>
    </location>
</feature>
<feature type="binding site" evidence="2">
    <location>
        <begin position="193"/>
        <end position="195"/>
    </location>
    <ligand>
        <name>substrate</name>
    </ligand>
</feature>
<dbReference type="GO" id="GO:0016094">
    <property type="term" value="P:polyprenol biosynthetic process"/>
    <property type="evidence" value="ECO:0007669"/>
    <property type="project" value="TreeGrafter"/>
</dbReference>
<dbReference type="NCBIfam" id="NF011405">
    <property type="entry name" value="PRK14830.1"/>
    <property type="match status" value="1"/>
</dbReference>
<dbReference type="CDD" id="cd00475">
    <property type="entry name" value="Cis_IPPS"/>
    <property type="match status" value="1"/>
</dbReference>
<feature type="binding site" evidence="2">
    <location>
        <position position="19"/>
    </location>
    <ligand>
        <name>Mg(2+)</name>
        <dbReference type="ChEBI" id="CHEBI:18420"/>
    </ligand>
</feature>
<feature type="active site" evidence="2">
    <location>
        <position position="19"/>
    </location>
</feature>
<keyword evidence="2" id="KW-0460">Magnesium</keyword>
<feature type="binding site" evidence="2">
    <location>
        <position position="24"/>
    </location>
    <ligand>
        <name>substrate</name>
    </ligand>
</feature>
<feature type="binding site" evidence="2">
    <location>
        <position position="68"/>
    </location>
    <ligand>
        <name>substrate</name>
    </ligand>
</feature>
<dbReference type="PROSITE" id="PS01066">
    <property type="entry name" value="UPP_SYNTHASE"/>
    <property type="match status" value="1"/>
</dbReference>
<protein>
    <recommendedName>
        <fullName evidence="2">Isoprenyl transferase</fullName>
        <ecNumber evidence="2">2.5.1.-</ecNumber>
    </recommendedName>
</protein>
<comment type="function">
    <text evidence="2">Catalyzes the condensation of isopentenyl diphosphate (IPP) with allylic pyrophosphates generating different type of terpenoids.</text>
</comment>
<dbReference type="EMBL" id="CP120682">
    <property type="protein sequence ID" value="WKN37883.1"/>
    <property type="molecule type" value="Genomic_DNA"/>
</dbReference>
<dbReference type="FunFam" id="3.40.1180.10:FF:000001">
    <property type="entry name" value="(2E,6E)-farnesyl-diphosphate-specific ditrans,polycis-undecaprenyl-diphosphate synthase"/>
    <property type="match status" value="1"/>
</dbReference>
<feature type="binding site" evidence="2">
    <location>
        <position position="206"/>
    </location>
    <ligand>
        <name>Mg(2+)</name>
        <dbReference type="ChEBI" id="CHEBI:18420"/>
    </ligand>
</feature>
<dbReference type="InterPro" id="IPR018520">
    <property type="entry name" value="UPP_synth-like_CS"/>
</dbReference>
<dbReference type="GO" id="GO:0045547">
    <property type="term" value="F:ditrans,polycis-polyprenyl diphosphate synthase [(2E,6E)-farnesyl diphosphate specific] activity"/>
    <property type="evidence" value="ECO:0007669"/>
    <property type="project" value="TreeGrafter"/>
</dbReference>
<dbReference type="AlphaFoldDB" id="A0AA49JEB6"/>
<evidence type="ECO:0000313" key="3">
    <source>
        <dbReference type="EMBL" id="WKN37883.1"/>
    </source>
</evidence>
<comment type="subunit">
    <text evidence="2">Homodimer.</text>
</comment>
<dbReference type="GO" id="GO:0000287">
    <property type="term" value="F:magnesium ion binding"/>
    <property type="evidence" value="ECO:0007669"/>
    <property type="project" value="UniProtKB-UniRule"/>
</dbReference>
<feature type="binding site" evidence="2">
    <location>
        <position position="36"/>
    </location>
    <ligand>
        <name>substrate</name>
    </ligand>
</feature>
<keyword evidence="1 2" id="KW-0808">Transferase</keyword>
<gene>
    <name evidence="3" type="ORF">K4G66_04070</name>
</gene>
<feature type="binding site" evidence="2">
    <location>
        <position position="32"/>
    </location>
    <ligand>
        <name>substrate</name>
    </ligand>
</feature>
<reference evidence="3" key="2">
    <citation type="journal article" date="2024" name="Antonie Van Leeuwenhoek">
        <title>Roseihalotalea indica gen. nov., sp. nov., a halophilic Bacteroidetes from mesopelagic Southwest Indian Ocean with higher carbohydrate metabolic potential.</title>
        <authorList>
            <person name="Chen B."/>
            <person name="Zhang M."/>
            <person name="Lin D."/>
            <person name="Ye J."/>
            <person name="Tang K."/>
        </authorList>
    </citation>
    <scope>NUCLEOTIDE SEQUENCE</scope>
    <source>
        <strain evidence="3">TK19036</strain>
    </source>
</reference>
<dbReference type="InterPro" id="IPR036424">
    <property type="entry name" value="UPP_synth-like_sf"/>
</dbReference>
<dbReference type="Gene3D" id="3.40.1180.10">
    <property type="entry name" value="Decaprenyl diphosphate synthase-like"/>
    <property type="match status" value="1"/>
</dbReference>
<feature type="binding site" evidence="2">
    <location>
        <begin position="64"/>
        <end position="66"/>
    </location>
    <ligand>
        <name>substrate</name>
    </ligand>
</feature>